<comment type="similarity">
    <text evidence="1">Belongs to the ABC transporter superfamily.</text>
</comment>
<evidence type="ECO:0000259" key="5">
    <source>
        <dbReference type="PROSITE" id="PS50893"/>
    </source>
</evidence>
<dbReference type="PROSITE" id="PS50893">
    <property type="entry name" value="ABC_TRANSPORTER_2"/>
    <property type="match status" value="1"/>
</dbReference>
<name>E3GWX5_METFV</name>
<keyword evidence="2" id="KW-0813">Transport</keyword>
<evidence type="ECO:0000256" key="4">
    <source>
        <dbReference type="ARBA" id="ARBA00022840"/>
    </source>
</evidence>
<dbReference type="Pfam" id="PF00005">
    <property type="entry name" value="ABC_tran"/>
    <property type="match status" value="1"/>
</dbReference>
<dbReference type="InterPro" id="IPR003439">
    <property type="entry name" value="ABC_transporter-like_ATP-bd"/>
</dbReference>
<dbReference type="STRING" id="523846.Mfer_0060"/>
<dbReference type="PANTHER" id="PTHR42734">
    <property type="entry name" value="METAL TRANSPORT SYSTEM ATP-BINDING PROTEIN TM_0124-RELATED"/>
    <property type="match status" value="1"/>
</dbReference>
<dbReference type="InterPro" id="IPR027417">
    <property type="entry name" value="P-loop_NTPase"/>
</dbReference>
<keyword evidence="4" id="KW-0067">ATP-binding</keyword>
<dbReference type="PANTHER" id="PTHR42734:SF17">
    <property type="entry name" value="METAL TRANSPORT SYSTEM ATP-BINDING PROTEIN TM_0124-RELATED"/>
    <property type="match status" value="1"/>
</dbReference>
<reference evidence="6 7" key="1">
    <citation type="journal article" date="2010" name="Stand. Genomic Sci.">
        <title>Complete genome sequence of Methanothermus fervidus type strain (V24S).</title>
        <authorList>
            <person name="Anderson I."/>
            <person name="Djao O.D."/>
            <person name="Misra M."/>
            <person name="Chertkov O."/>
            <person name="Nolan M."/>
            <person name="Lucas S."/>
            <person name="Lapidus A."/>
            <person name="Del Rio T.G."/>
            <person name="Tice H."/>
            <person name="Cheng J.F."/>
            <person name="Tapia R."/>
            <person name="Han C."/>
            <person name="Goodwin L."/>
            <person name="Pitluck S."/>
            <person name="Liolios K."/>
            <person name="Ivanova N."/>
            <person name="Mavromatis K."/>
            <person name="Mikhailova N."/>
            <person name="Pati A."/>
            <person name="Brambilla E."/>
            <person name="Chen A."/>
            <person name="Palaniappan K."/>
            <person name="Land M."/>
            <person name="Hauser L."/>
            <person name="Chang Y.J."/>
            <person name="Jeffries C.D."/>
            <person name="Sikorski J."/>
            <person name="Spring S."/>
            <person name="Rohde M."/>
            <person name="Eichinger K."/>
            <person name="Huber H."/>
            <person name="Wirth R."/>
            <person name="Goker M."/>
            <person name="Detter J.C."/>
            <person name="Woyke T."/>
            <person name="Bristow J."/>
            <person name="Eisen J.A."/>
            <person name="Markowitz V."/>
            <person name="Hugenholtz P."/>
            <person name="Klenk H.P."/>
            <person name="Kyrpides N.C."/>
        </authorList>
    </citation>
    <scope>NUCLEOTIDE SEQUENCE [LARGE SCALE GENOMIC DNA]</scope>
    <source>
        <strain evidence="7">ATCC 43054 / DSM 2088 / JCM 10308 / V24 S</strain>
    </source>
</reference>
<accession>E3GWX5</accession>
<dbReference type="AlphaFoldDB" id="E3GWX5"/>
<dbReference type="Proteomes" id="UP000002315">
    <property type="component" value="Chromosome"/>
</dbReference>
<dbReference type="OrthoDB" id="10909at2157"/>
<dbReference type="FunFam" id="3.40.50.300:FF:000134">
    <property type="entry name" value="Iron-enterobactin ABC transporter ATP-binding protein"/>
    <property type="match status" value="1"/>
</dbReference>
<dbReference type="InterPro" id="IPR050153">
    <property type="entry name" value="Metal_Ion_Import_ABC"/>
</dbReference>
<feature type="domain" description="ABC transporter" evidence="5">
    <location>
        <begin position="7"/>
        <end position="236"/>
    </location>
</feature>
<evidence type="ECO:0000313" key="6">
    <source>
        <dbReference type="EMBL" id="ADP76864.1"/>
    </source>
</evidence>
<sequence>MNNSTVVEMKNVYYEISGKIVLENINLKVEKNDFLAIIGPNGGGKTTLLKLIVGLIKPCKGVVKVFGKPPELARKNIGYMPQITHYNYDFPITVFETVLMGRYPGPLKRYSEKDIKTVEKWLKKLGVWNLRDKNINDLSGGQIQRVFLARALVREPKLLLLDEPTASIDPGTRNSFYKLLNKINRKMTIILVSHDVGVVSKHVKKIACLNRRIFVHDDPKEVLKSIEELYKCPVNIVFHEVPHEISKKH</sequence>
<keyword evidence="7" id="KW-1185">Reference proteome</keyword>
<dbReference type="GO" id="GO:0005524">
    <property type="term" value="F:ATP binding"/>
    <property type="evidence" value="ECO:0007669"/>
    <property type="project" value="UniProtKB-KW"/>
</dbReference>
<dbReference type="CDD" id="cd03235">
    <property type="entry name" value="ABC_Metallic_Cations"/>
    <property type="match status" value="1"/>
</dbReference>
<dbReference type="PROSITE" id="PS00211">
    <property type="entry name" value="ABC_TRANSPORTER_1"/>
    <property type="match status" value="1"/>
</dbReference>
<evidence type="ECO:0000256" key="3">
    <source>
        <dbReference type="ARBA" id="ARBA00022741"/>
    </source>
</evidence>
<keyword evidence="3" id="KW-0547">Nucleotide-binding</keyword>
<dbReference type="SUPFAM" id="SSF52540">
    <property type="entry name" value="P-loop containing nucleoside triphosphate hydrolases"/>
    <property type="match status" value="1"/>
</dbReference>
<dbReference type="InterPro" id="IPR017871">
    <property type="entry name" value="ABC_transporter-like_CS"/>
</dbReference>
<dbReference type="GO" id="GO:0016887">
    <property type="term" value="F:ATP hydrolysis activity"/>
    <property type="evidence" value="ECO:0007669"/>
    <property type="project" value="InterPro"/>
</dbReference>
<dbReference type="SMART" id="SM00382">
    <property type="entry name" value="AAA"/>
    <property type="match status" value="1"/>
</dbReference>
<organism evidence="6 7">
    <name type="scientific">Methanothermus fervidus (strain ATCC 43054 / DSM 2088 / JCM 10308 / V24 S)</name>
    <dbReference type="NCBI Taxonomy" id="523846"/>
    <lineage>
        <taxon>Archaea</taxon>
        <taxon>Methanobacteriati</taxon>
        <taxon>Methanobacteriota</taxon>
        <taxon>Methanomada group</taxon>
        <taxon>Methanobacteria</taxon>
        <taxon>Methanobacteriales</taxon>
        <taxon>Methanothermaceae</taxon>
        <taxon>Methanothermus</taxon>
    </lineage>
</organism>
<protein>
    <submittedName>
        <fullName evidence="6">ABC transporter related protein</fullName>
    </submittedName>
</protein>
<proteinExistence type="inferred from homology"/>
<dbReference type="InterPro" id="IPR003593">
    <property type="entry name" value="AAA+_ATPase"/>
</dbReference>
<dbReference type="KEGG" id="mfv:Mfer_0060"/>
<dbReference type="Gene3D" id="3.40.50.300">
    <property type="entry name" value="P-loop containing nucleotide triphosphate hydrolases"/>
    <property type="match status" value="1"/>
</dbReference>
<evidence type="ECO:0000256" key="2">
    <source>
        <dbReference type="ARBA" id="ARBA00022448"/>
    </source>
</evidence>
<dbReference type="HOGENOM" id="CLU_000604_1_11_2"/>
<evidence type="ECO:0000313" key="7">
    <source>
        <dbReference type="Proteomes" id="UP000002315"/>
    </source>
</evidence>
<dbReference type="EMBL" id="CP002278">
    <property type="protein sequence ID" value="ADP76864.1"/>
    <property type="molecule type" value="Genomic_DNA"/>
</dbReference>
<evidence type="ECO:0000256" key="1">
    <source>
        <dbReference type="ARBA" id="ARBA00005417"/>
    </source>
</evidence>
<gene>
    <name evidence="6" type="ordered locus">Mfer_0060</name>
</gene>